<dbReference type="PANTHER" id="PTHR30055:SF151">
    <property type="entry name" value="TRANSCRIPTIONAL REGULATORY PROTEIN"/>
    <property type="match status" value="1"/>
</dbReference>
<keyword evidence="2" id="KW-0805">Transcription regulation</keyword>
<dbReference type="EMBL" id="JABUBU010000001">
    <property type="protein sequence ID" value="MBY6365989.1"/>
    <property type="molecule type" value="Genomic_DNA"/>
</dbReference>
<evidence type="ECO:0000256" key="3">
    <source>
        <dbReference type="ARBA" id="ARBA00023125"/>
    </source>
</evidence>
<accession>A0ABS7P0R0</accession>
<protein>
    <submittedName>
        <fullName evidence="7">TetR/AcrR family transcriptional regulator C-terminal domain-containing protein</fullName>
    </submittedName>
</protein>
<feature type="domain" description="HTH tetR-type" evidence="6">
    <location>
        <begin position="2"/>
        <end position="62"/>
    </location>
</feature>
<dbReference type="PANTHER" id="PTHR30055">
    <property type="entry name" value="HTH-TYPE TRANSCRIPTIONAL REGULATOR RUTR"/>
    <property type="match status" value="1"/>
</dbReference>
<dbReference type="RefSeq" id="WP_222683108.1">
    <property type="nucleotide sequence ID" value="NZ_JABUBT010000033.1"/>
</dbReference>
<evidence type="ECO:0000256" key="2">
    <source>
        <dbReference type="ARBA" id="ARBA00023015"/>
    </source>
</evidence>
<dbReference type="Gene3D" id="1.10.10.60">
    <property type="entry name" value="Homeodomain-like"/>
    <property type="match status" value="1"/>
</dbReference>
<dbReference type="InterPro" id="IPR003012">
    <property type="entry name" value="Tet_transcr_reg_TetR"/>
</dbReference>
<keyword evidence="8" id="KW-1185">Reference proteome</keyword>
<dbReference type="Pfam" id="PF02909">
    <property type="entry name" value="TetR_C_1"/>
    <property type="match status" value="1"/>
</dbReference>
<dbReference type="PROSITE" id="PS50977">
    <property type="entry name" value="HTH_TETR_2"/>
    <property type="match status" value="1"/>
</dbReference>
<dbReference type="InterPro" id="IPR001647">
    <property type="entry name" value="HTH_TetR"/>
</dbReference>
<dbReference type="PROSITE" id="PS01081">
    <property type="entry name" value="HTH_TETR_1"/>
    <property type="match status" value="1"/>
</dbReference>
<dbReference type="InterPro" id="IPR036271">
    <property type="entry name" value="Tet_transcr_reg_TetR-rel_C_sf"/>
</dbReference>
<evidence type="ECO:0000313" key="7">
    <source>
        <dbReference type="EMBL" id="MBY6365989.1"/>
    </source>
</evidence>
<feature type="DNA-binding region" description="H-T-H motif" evidence="5">
    <location>
        <begin position="25"/>
        <end position="44"/>
    </location>
</feature>
<keyword evidence="3 5" id="KW-0238">DNA-binding</keyword>
<dbReference type="SUPFAM" id="SSF46689">
    <property type="entry name" value="Homeodomain-like"/>
    <property type="match status" value="1"/>
</dbReference>
<dbReference type="SUPFAM" id="SSF48498">
    <property type="entry name" value="Tetracyclin repressor-like, C-terminal domain"/>
    <property type="match status" value="1"/>
</dbReference>
<keyword evidence="1" id="KW-0678">Repressor</keyword>
<dbReference type="InterPro" id="IPR023772">
    <property type="entry name" value="DNA-bd_HTH_TetR-type_CS"/>
</dbReference>
<evidence type="ECO:0000259" key="6">
    <source>
        <dbReference type="PROSITE" id="PS50977"/>
    </source>
</evidence>
<sequence>MHLTRTDVVDAAVSLLDDYGLADLSMRRLATSLAVAPGALYWHVANKQALLGAVADRILLRAVARPATAEHWDARLVEIAESLRDALLSHRDGAEVVAASLAARQVGVPIRERLAEPVRASGLDDADVAPAAQAVLHFVLGATTDEQSRMQLDSVGALPESDRPAALDTDAATGFAVGLTLFVDGIRHRVRTLER</sequence>
<keyword evidence="4" id="KW-0804">Transcription</keyword>
<evidence type="ECO:0000256" key="4">
    <source>
        <dbReference type="ARBA" id="ARBA00023163"/>
    </source>
</evidence>
<proteinExistence type="predicted"/>
<dbReference type="InterPro" id="IPR009057">
    <property type="entry name" value="Homeodomain-like_sf"/>
</dbReference>
<dbReference type="Pfam" id="PF00440">
    <property type="entry name" value="TetR_N"/>
    <property type="match status" value="1"/>
</dbReference>
<evidence type="ECO:0000313" key="8">
    <source>
        <dbReference type="Proteomes" id="UP000825228"/>
    </source>
</evidence>
<dbReference type="Gene3D" id="1.10.357.10">
    <property type="entry name" value="Tetracycline Repressor, domain 2"/>
    <property type="match status" value="1"/>
</dbReference>
<comment type="caution">
    <text evidence="7">The sequence shown here is derived from an EMBL/GenBank/DDBJ whole genome shotgun (WGS) entry which is preliminary data.</text>
</comment>
<evidence type="ECO:0000256" key="5">
    <source>
        <dbReference type="PROSITE-ProRule" id="PRU00335"/>
    </source>
</evidence>
<name>A0ABS7P0R0_9NOCA</name>
<dbReference type="PRINTS" id="PR00455">
    <property type="entry name" value="HTHTETR"/>
</dbReference>
<gene>
    <name evidence="7" type="ORF">HQ603_04380</name>
</gene>
<dbReference type="InterPro" id="IPR050109">
    <property type="entry name" value="HTH-type_TetR-like_transc_reg"/>
</dbReference>
<dbReference type="Proteomes" id="UP000825228">
    <property type="component" value="Unassembled WGS sequence"/>
</dbReference>
<dbReference type="PRINTS" id="PR00400">
    <property type="entry name" value="TETREPRESSOR"/>
</dbReference>
<organism evidence="7 8">
    <name type="scientific">Rhodococcoides corynebacterioides</name>
    <dbReference type="NCBI Taxonomy" id="53972"/>
    <lineage>
        <taxon>Bacteria</taxon>
        <taxon>Bacillati</taxon>
        <taxon>Actinomycetota</taxon>
        <taxon>Actinomycetes</taxon>
        <taxon>Mycobacteriales</taxon>
        <taxon>Nocardiaceae</taxon>
        <taxon>Rhodococcoides</taxon>
    </lineage>
</organism>
<reference evidence="7 8" key="1">
    <citation type="submission" date="2020-06" db="EMBL/GenBank/DDBJ databases">
        <title>Taxonomy, biology and ecology of Rhodococcus bacteria occurring in California pistachio and other woody hosts as revealed by genome sequence analyses.</title>
        <authorList>
            <person name="Gai Y."/>
            <person name="Riely B."/>
        </authorList>
    </citation>
    <scope>NUCLEOTIDE SEQUENCE [LARGE SCALE GENOMIC DNA]</scope>
    <source>
        <strain evidence="7 8">BP-281</strain>
    </source>
</reference>
<dbReference type="InterPro" id="IPR004111">
    <property type="entry name" value="Repressor_TetR_C"/>
</dbReference>
<evidence type="ECO:0000256" key="1">
    <source>
        <dbReference type="ARBA" id="ARBA00022491"/>
    </source>
</evidence>